<sequence>MVLEPAARTEHRASLPCVAKNVAVPVRLGAVENHRQCSCRRAHAGDLTAVLLLDNMA</sequence>
<dbReference type="EMBL" id="GBRH01242579">
    <property type="protein sequence ID" value="JAD55316.1"/>
    <property type="molecule type" value="Transcribed_RNA"/>
</dbReference>
<reference evidence="1" key="1">
    <citation type="submission" date="2014-09" db="EMBL/GenBank/DDBJ databases">
        <authorList>
            <person name="Magalhaes I.L.F."/>
            <person name="Oliveira U."/>
            <person name="Santos F.R."/>
            <person name="Vidigal T.H.D.A."/>
            <person name="Brescovit A.D."/>
            <person name="Santos A.J."/>
        </authorList>
    </citation>
    <scope>NUCLEOTIDE SEQUENCE</scope>
    <source>
        <tissue evidence="1">Shoot tissue taken approximately 20 cm above the soil surface</tissue>
    </source>
</reference>
<protein>
    <submittedName>
        <fullName evidence="1">Uncharacterized protein</fullName>
    </submittedName>
</protein>
<organism evidence="1">
    <name type="scientific">Arundo donax</name>
    <name type="common">Giant reed</name>
    <name type="synonym">Donax arundinaceus</name>
    <dbReference type="NCBI Taxonomy" id="35708"/>
    <lineage>
        <taxon>Eukaryota</taxon>
        <taxon>Viridiplantae</taxon>
        <taxon>Streptophyta</taxon>
        <taxon>Embryophyta</taxon>
        <taxon>Tracheophyta</taxon>
        <taxon>Spermatophyta</taxon>
        <taxon>Magnoliopsida</taxon>
        <taxon>Liliopsida</taxon>
        <taxon>Poales</taxon>
        <taxon>Poaceae</taxon>
        <taxon>PACMAD clade</taxon>
        <taxon>Arundinoideae</taxon>
        <taxon>Arundineae</taxon>
        <taxon>Arundo</taxon>
    </lineage>
</organism>
<evidence type="ECO:0000313" key="1">
    <source>
        <dbReference type="EMBL" id="JAD55316.1"/>
    </source>
</evidence>
<dbReference type="AlphaFoldDB" id="A0A0A9AW07"/>
<name>A0A0A9AW07_ARUDO</name>
<reference evidence="1" key="2">
    <citation type="journal article" date="2015" name="Data Brief">
        <title>Shoot transcriptome of the giant reed, Arundo donax.</title>
        <authorList>
            <person name="Barrero R.A."/>
            <person name="Guerrero F.D."/>
            <person name="Moolhuijzen P."/>
            <person name="Goolsby J.A."/>
            <person name="Tidwell J."/>
            <person name="Bellgard S.E."/>
            <person name="Bellgard M.I."/>
        </authorList>
    </citation>
    <scope>NUCLEOTIDE SEQUENCE</scope>
    <source>
        <tissue evidence="1">Shoot tissue taken approximately 20 cm above the soil surface</tissue>
    </source>
</reference>
<proteinExistence type="predicted"/>
<accession>A0A0A9AW07</accession>